<dbReference type="AlphaFoldDB" id="A0A7G9GU42"/>
<keyword evidence="5" id="KW-0460">Magnesium</keyword>
<dbReference type="Proteomes" id="UP000515856">
    <property type="component" value="Chromosome"/>
</dbReference>
<dbReference type="Gene3D" id="1.20.120.920">
    <property type="entry name" value="CRISPR-associated endonuclease Cas1, C-terminal domain"/>
    <property type="match status" value="1"/>
</dbReference>
<evidence type="ECO:0000313" key="9">
    <source>
        <dbReference type="Proteomes" id="UP000515856"/>
    </source>
</evidence>
<keyword evidence="2" id="KW-0479">Metal-binding</keyword>
<evidence type="ECO:0000256" key="3">
    <source>
        <dbReference type="ARBA" id="ARBA00022759"/>
    </source>
</evidence>
<evidence type="ECO:0000256" key="5">
    <source>
        <dbReference type="ARBA" id="ARBA00022842"/>
    </source>
</evidence>
<dbReference type="GO" id="GO:0016787">
    <property type="term" value="F:hydrolase activity"/>
    <property type="evidence" value="ECO:0007669"/>
    <property type="project" value="UniProtKB-KW"/>
</dbReference>
<name>A0A7G9GU42_9FIRM</name>
<reference evidence="8 9" key="1">
    <citation type="submission" date="2020-08" db="EMBL/GenBank/DDBJ databases">
        <authorList>
            <person name="Liu C."/>
            <person name="Sun Q."/>
        </authorList>
    </citation>
    <scope>NUCLEOTIDE SEQUENCE [LARGE SCALE GENOMIC DNA]</scope>
    <source>
        <strain evidence="8 9">NSJ-61</strain>
    </source>
</reference>
<dbReference type="GO" id="GO:0004519">
    <property type="term" value="F:endonuclease activity"/>
    <property type="evidence" value="ECO:0007669"/>
    <property type="project" value="UniProtKB-KW"/>
</dbReference>
<evidence type="ECO:0000256" key="4">
    <source>
        <dbReference type="ARBA" id="ARBA00022801"/>
    </source>
</evidence>
<dbReference type="KEGG" id="ehn:H9Q80_14430"/>
<organism evidence="8 9">
    <name type="scientific">[Eubacterium] hominis</name>
    <dbReference type="NCBI Taxonomy" id="2764325"/>
    <lineage>
        <taxon>Bacteria</taxon>
        <taxon>Bacillati</taxon>
        <taxon>Bacillota</taxon>
        <taxon>Erysipelotrichia</taxon>
        <taxon>Erysipelotrichales</taxon>
        <taxon>Erysipelotrichaceae</taxon>
        <taxon>Amedibacillus</taxon>
    </lineage>
</organism>
<sequence>MLADRFVLSLTNRKVVSANGFHKIESGAVIMDDDTRKSVLSSWQKKKQEIIQHPFLDEKVEWGLIPYVQALLLARTIRGDLDEYPSFLAR</sequence>
<keyword evidence="7" id="KW-0238">DNA-binding</keyword>
<dbReference type="InterPro" id="IPR002729">
    <property type="entry name" value="CRISPR-assoc_Cas1"/>
</dbReference>
<evidence type="ECO:0000256" key="1">
    <source>
        <dbReference type="ARBA" id="ARBA00022722"/>
    </source>
</evidence>
<protein>
    <submittedName>
        <fullName evidence="8">CRISPR-associated endonuclease Cas1</fullName>
    </submittedName>
</protein>
<keyword evidence="6" id="KW-0051">Antiviral defense</keyword>
<gene>
    <name evidence="8" type="ORF">H9Q80_14430</name>
</gene>
<evidence type="ECO:0000313" key="8">
    <source>
        <dbReference type="EMBL" id="QNM14324.1"/>
    </source>
</evidence>
<dbReference type="GO" id="GO:0046872">
    <property type="term" value="F:metal ion binding"/>
    <property type="evidence" value="ECO:0007669"/>
    <property type="project" value="UniProtKB-KW"/>
</dbReference>
<keyword evidence="9" id="KW-1185">Reference proteome</keyword>
<dbReference type="GO" id="GO:0043571">
    <property type="term" value="P:maintenance of CRISPR repeat elements"/>
    <property type="evidence" value="ECO:0007669"/>
    <property type="project" value="InterPro"/>
</dbReference>
<keyword evidence="3 8" id="KW-0255">Endonuclease</keyword>
<dbReference type="InterPro" id="IPR042206">
    <property type="entry name" value="CRISPR-assoc_Cas1_C"/>
</dbReference>
<keyword evidence="4" id="KW-0378">Hydrolase</keyword>
<dbReference type="RefSeq" id="WP_117454143.1">
    <property type="nucleotide sequence ID" value="NZ_JAQEFT010000016.1"/>
</dbReference>
<keyword evidence="1" id="KW-0540">Nuclease</keyword>
<dbReference type="Pfam" id="PF01867">
    <property type="entry name" value="Cas_Cas1"/>
    <property type="match status" value="1"/>
</dbReference>
<dbReference type="GO" id="GO:0051607">
    <property type="term" value="P:defense response to virus"/>
    <property type="evidence" value="ECO:0007669"/>
    <property type="project" value="UniProtKB-KW"/>
</dbReference>
<evidence type="ECO:0000256" key="6">
    <source>
        <dbReference type="ARBA" id="ARBA00023118"/>
    </source>
</evidence>
<dbReference type="GO" id="GO:0003677">
    <property type="term" value="F:DNA binding"/>
    <property type="evidence" value="ECO:0007669"/>
    <property type="project" value="UniProtKB-KW"/>
</dbReference>
<evidence type="ECO:0000256" key="7">
    <source>
        <dbReference type="ARBA" id="ARBA00023125"/>
    </source>
</evidence>
<evidence type="ECO:0000256" key="2">
    <source>
        <dbReference type="ARBA" id="ARBA00022723"/>
    </source>
</evidence>
<dbReference type="EMBL" id="CP060636">
    <property type="protein sequence ID" value="QNM14324.1"/>
    <property type="molecule type" value="Genomic_DNA"/>
</dbReference>
<accession>A0A7G9GU42</accession>
<proteinExistence type="predicted"/>